<name>A0A074N3W7_9SPHN</name>
<dbReference type="AlphaFoldDB" id="A0A074N3W7"/>
<dbReference type="Proteomes" id="UP000027866">
    <property type="component" value="Unassembled WGS sequence"/>
</dbReference>
<reference evidence="1 2" key="1">
    <citation type="submission" date="2014-04" db="EMBL/GenBank/DDBJ databases">
        <title>A comprehensive comparison of genomes of Erythrobacter spp. Strains.</title>
        <authorList>
            <person name="Zheng Q."/>
        </authorList>
    </citation>
    <scope>NUCLEOTIDE SEQUENCE [LARGE SCALE GENOMIC DNA]</scope>
    <source>
        <strain evidence="1 2">DSM 8509</strain>
    </source>
</reference>
<proteinExistence type="predicted"/>
<evidence type="ECO:0000313" key="1">
    <source>
        <dbReference type="EMBL" id="KEO98893.1"/>
    </source>
</evidence>
<gene>
    <name evidence="1" type="ORF">EH32_07245</name>
</gene>
<dbReference type="EMBL" id="JMIX01000003">
    <property type="protein sequence ID" value="KEO98893.1"/>
    <property type="molecule type" value="Genomic_DNA"/>
</dbReference>
<sequence>MTQPPLAEWPGAEIASGVAFQGDGSVTLQAGEGGLPVLAFWRPVLFREDTDRPVAGRMDCLVAASEAPFADDAFDPEARHDAVADRRREQGFYDRKRLRDYGESVRRLDVVGRRHNPSRPYVLTYVLVRDGERLIDIRRNCTFVHGDGVGNPDVLPYVERYTRLIFDFGPEGATG</sequence>
<keyword evidence="2" id="KW-1185">Reference proteome</keyword>
<accession>A0A074N3W7</accession>
<dbReference type="RefSeq" id="WP_034901344.1">
    <property type="nucleotide sequence ID" value="NZ_CP017057.1"/>
</dbReference>
<evidence type="ECO:0000313" key="2">
    <source>
        <dbReference type="Proteomes" id="UP000027866"/>
    </source>
</evidence>
<organism evidence="1 2">
    <name type="scientific">Erythrobacter litoralis</name>
    <dbReference type="NCBI Taxonomy" id="39960"/>
    <lineage>
        <taxon>Bacteria</taxon>
        <taxon>Pseudomonadati</taxon>
        <taxon>Pseudomonadota</taxon>
        <taxon>Alphaproteobacteria</taxon>
        <taxon>Sphingomonadales</taxon>
        <taxon>Erythrobacteraceae</taxon>
        <taxon>Erythrobacter/Porphyrobacter group</taxon>
        <taxon>Erythrobacter</taxon>
    </lineage>
</organism>
<protein>
    <submittedName>
        <fullName evidence="1">Carbamoyl-phosphate synthase large subunit</fullName>
    </submittedName>
</protein>
<comment type="caution">
    <text evidence="1">The sequence shown here is derived from an EMBL/GenBank/DDBJ whole genome shotgun (WGS) entry which is preliminary data.</text>
</comment>
<dbReference type="PATRIC" id="fig|39960.10.peg.1710"/>
<dbReference type="OrthoDB" id="7390668at2"/>
<dbReference type="KEGG" id="elq:Ga0102493_112613"/>